<evidence type="ECO:0000256" key="11">
    <source>
        <dbReference type="RuleBase" id="RU363047"/>
    </source>
</evidence>
<dbReference type="InterPro" id="IPR000725">
    <property type="entry name" value="Olfact_rcpt"/>
</dbReference>
<dbReference type="InterPro" id="IPR017452">
    <property type="entry name" value="GPCR_Rhodpsn_7TM"/>
</dbReference>
<evidence type="ECO:0000256" key="10">
    <source>
        <dbReference type="RuleBase" id="RU000688"/>
    </source>
</evidence>
<feature type="domain" description="G-protein coupled receptors family 1 profile" evidence="12">
    <location>
        <begin position="41"/>
        <end position="291"/>
    </location>
</feature>
<dbReference type="InterPro" id="IPR000276">
    <property type="entry name" value="GPCR_Rhodpsn"/>
</dbReference>
<evidence type="ECO:0000256" key="1">
    <source>
        <dbReference type="ARBA" id="ARBA00004141"/>
    </source>
</evidence>
<evidence type="ECO:0000256" key="8">
    <source>
        <dbReference type="ARBA" id="ARBA00023170"/>
    </source>
</evidence>
<feature type="transmembrane region" description="Helical" evidence="11">
    <location>
        <begin position="62"/>
        <end position="86"/>
    </location>
</feature>
<feature type="transmembrane region" description="Helical" evidence="11">
    <location>
        <begin position="27"/>
        <end position="50"/>
    </location>
</feature>
<evidence type="ECO:0000313" key="14">
    <source>
        <dbReference type="Proteomes" id="UP000543287"/>
    </source>
</evidence>
<reference evidence="13 14" key="1">
    <citation type="submission" date="2019-09" db="EMBL/GenBank/DDBJ databases">
        <title>Bird 10,000 Genomes (B10K) Project - Family phase.</title>
        <authorList>
            <person name="Zhang G."/>
        </authorList>
    </citation>
    <scope>NUCLEOTIDE SEQUENCE [LARGE SCALE GENOMIC DNA]</scope>
    <source>
        <strain evidence="13">B10K-LSUMZ-23963</strain>
        <tissue evidence="13">Muscle</tissue>
    </source>
</reference>
<dbReference type="AlphaFoldDB" id="A0A7K9BIW9"/>
<accession>A0A7K9BIW9</accession>
<feature type="non-terminal residue" evidence="13">
    <location>
        <position position="316"/>
    </location>
</feature>
<dbReference type="GO" id="GO:0005886">
    <property type="term" value="C:plasma membrane"/>
    <property type="evidence" value="ECO:0007669"/>
    <property type="project" value="UniProtKB-SubCell"/>
</dbReference>
<keyword evidence="4 11" id="KW-0552">Olfaction</keyword>
<comment type="subcellular location">
    <subcellularLocation>
        <location evidence="11">Cell membrane</location>
        <topology evidence="11">Multi-pass membrane protein</topology>
    </subcellularLocation>
    <subcellularLocation>
        <location evidence="1">Membrane</location>
        <topology evidence="1">Multi-pass membrane protein</topology>
    </subcellularLocation>
</comment>
<evidence type="ECO:0000256" key="6">
    <source>
        <dbReference type="ARBA" id="ARBA00023040"/>
    </source>
</evidence>
<keyword evidence="2 11" id="KW-0716">Sensory transduction</keyword>
<dbReference type="PROSITE" id="PS00237">
    <property type="entry name" value="G_PROTEIN_RECEP_F1_1"/>
    <property type="match status" value="1"/>
</dbReference>
<proteinExistence type="inferred from homology"/>
<dbReference type="PROSITE" id="PS50262">
    <property type="entry name" value="G_PROTEIN_RECEP_F1_2"/>
    <property type="match status" value="1"/>
</dbReference>
<protein>
    <recommendedName>
        <fullName evidence="11">Olfactory receptor</fullName>
    </recommendedName>
</protein>
<feature type="transmembrane region" description="Helical" evidence="11">
    <location>
        <begin position="269"/>
        <end position="292"/>
    </location>
</feature>
<dbReference type="EMBL" id="VWZH01000615">
    <property type="protein sequence ID" value="NXG40076.1"/>
    <property type="molecule type" value="Genomic_DNA"/>
</dbReference>
<keyword evidence="6 10" id="KW-0297">G-protein coupled receptor</keyword>
<dbReference type="FunFam" id="1.20.1070.10:FF:000002">
    <property type="entry name" value="Olfactory receptor"/>
    <property type="match status" value="1"/>
</dbReference>
<feature type="transmembrane region" description="Helical" evidence="11">
    <location>
        <begin position="98"/>
        <end position="120"/>
    </location>
</feature>
<evidence type="ECO:0000256" key="9">
    <source>
        <dbReference type="ARBA" id="ARBA00023224"/>
    </source>
</evidence>
<organism evidence="13 14">
    <name type="scientific">Dromaius novaehollandiae</name>
    <name type="common">Emu</name>
    <dbReference type="NCBI Taxonomy" id="8790"/>
    <lineage>
        <taxon>Eukaryota</taxon>
        <taxon>Metazoa</taxon>
        <taxon>Chordata</taxon>
        <taxon>Craniata</taxon>
        <taxon>Vertebrata</taxon>
        <taxon>Euteleostomi</taxon>
        <taxon>Archelosauria</taxon>
        <taxon>Archosauria</taxon>
        <taxon>Dinosauria</taxon>
        <taxon>Saurischia</taxon>
        <taxon>Theropoda</taxon>
        <taxon>Coelurosauria</taxon>
        <taxon>Aves</taxon>
        <taxon>Palaeognathae</taxon>
        <taxon>Casuariiformes</taxon>
        <taxon>Dromaiidae</taxon>
        <taxon>Dromaius</taxon>
    </lineage>
</organism>
<keyword evidence="3 10" id="KW-0812">Transmembrane</keyword>
<name>A0A7K9BIW9_DRONO</name>
<dbReference type="InterPro" id="IPR050402">
    <property type="entry name" value="OR51/52/56-like"/>
</dbReference>
<feature type="non-terminal residue" evidence="13">
    <location>
        <position position="1"/>
    </location>
</feature>
<keyword evidence="11" id="KW-1003">Cell membrane</keyword>
<evidence type="ECO:0000256" key="3">
    <source>
        <dbReference type="ARBA" id="ARBA00022692"/>
    </source>
</evidence>
<dbReference type="SMART" id="SM01381">
    <property type="entry name" value="7TM_GPCR_Srsx"/>
    <property type="match status" value="1"/>
</dbReference>
<sequence length="316" mass="35039">SANSSIFPPLTFLLRGIPGLEHNPHWLAAPVCALYLLSALGNGTVLFIILTEPSLHTPMYPLLLMLAMADLGLSTSILPTMLGVFLSSSREVSSDACFSQLFFIHAFSIMESSVILAMAFDRFVAICYPLRYNSILTNARQLQIGLAIAVRATALHIPLPFLLQRLLYHQSSVLSHSCCLYPDVMKLAHVGSRESTYALFLVLSTMGLDLVLIVLSYAWVLRSVLGLILMKEHVRVLSTCLSHISVVLLFHTPMLALSLVSHLGLPIPAIVHSLLSFLHFLAPPVLNPMLYYMRMKEIREQVAKRLLQAQGTWGRH</sequence>
<evidence type="ECO:0000256" key="2">
    <source>
        <dbReference type="ARBA" id="ARBA00022606"/>
    </source>
</evidence>
<dbReference type="PANTHER" id="PTHR26450">
    <property type="entry name" value="OLFACTORY RECEPTOR 56B1-RELATED"/>
    <property type="match status" value="1"/>
</dbReference>
<dbReference type="Pfam" id="PF13853">
    <property type="entry name" value="7tm_4"/>
    <property type="match status" value="1"/>
</dbReference>
<dbReference type="Gene3D" id="1.20.1070.10">
    <property type="entry name" value="Rhodopsin 7-helix transmembrane proteins"/>
    <property type="match status" value="1"/>
</dbReference>
<dbReference type="GO" id="GO:0071396">
    <property type="term" value="P:cellular response to lipid"/>
    <property type="evidence" value="ECO:0007669"/>
    <property type="project" value="UniProtKB-ARBA"/>
</dbReference>
<evidence type="ECO:0000256" key="7">
    <source>
        <dbReference type="ARBA" id="ARBA00023136"/>
    </source>
</evidence>
<evidence type="ECO:0000256" key="5">
    <source>
        <dbReference type="ARBA" id="ARBA00022989"/>
    </source>
</evidence>
<dbReference type="GO" id="GO:0004930">
    <property type="term" value="F:G protein-coupled receptor activity"/>
    <property type="evidence" value="ECO:0007669"/>
    <property type="project" value="UniProtKB-KW"/>
</dbReference>
<evidence type="ECO:0000313" key="13">
    <source>
        <dbReference type="EMBL" id="NXG40076.1"/>
    </source>
</evidence>
<dbReference type="PRINTS" id="PR00245">
    <property type="entry name" value="OLFACTORYR"/>
</dbReference>
<feature type="transmembrane region" description="Helical" evidence="11">
    <location>
        <begin position="241"/>
        <end position="263"/>
    </location>
</feature>
<dbReference type="GO" id="GO:0004984">
    <property type="term" value="F:olfactory receptor activity"/>
    <property type="evidence" value="ECO:0007669"/>
    <property type="project" value="InterPro"/>
</dbReference>
<comment type="similarity">
    <text evidence="10">Belongs to the G-protein coupled receptor 1 family.</text>
</comment>
<keyword evidence="7 11" id="KW-0472">Membrane</keyword>
<evidence type="ECO:0000256" key="4">
    <source>
        <dbReference type="ARBA" id="ARBA00022725"/>
    </source>
</evidence>
<gene>
    <name evidence="13" type="primary">Or51g2_1</name>
    <name evidence="13" type="ORF">DRONOV_R12572</name>
</gene>
<keyword evidence="8 10" id="KW-0675">Receptor</keyword>
<dbReference type="PRINTS" id="PR00237">
    <property type="entry name" value="GPCRRHODOPSN"/>
</dbReference>
<dbReference type="PANTHER" id="PTHR26450:SF73">
    <property type="entry name" value="OLFACTORY RECEPTOR 51S1"/>
    <property type="match status" value="1"/>
</dbReference>
<keyword evidence="5 11" id="KW-1133">Transmembrane helix</keyword>
<comment type="caution">
    <text evidence="13">The sequence shown here is derived from an EMBL/GenBank/DDBJ whole genome shotgun (WGS) entry which is preliminary data.</text>
</comment>
<dbReference type="Proteomes" id="UP000543287">
    <property type="component" value="Unassembled WGS sequence"/>
</dbReference>
<feature type="transmembrane region" description="Helical" evidence="11">
    <location>
        <begin position="197"/>
        <end position="220"/>
    </location>
</feature>
<dbReference type="SUPFAM" id="SSF81321">
    <property type="entry name" value="Family A G protein-coupled receptor-like"/>
    <property type="match status" value="1"/>
</dbReference>
<keyword evidence="9 10" id="KW-0807">Transducer</keyword>
<feature type="transmembrane region" description="Helical" evidence="11">
    <location>
        <begin position="141"/>
        <end position="163"/>
    </location>
</feature>
<evidence type="ECO:0000259" key="12">
    <source>
        <dbReference type="PROSITE" id="PS50262"/>
    </source>
</evidence>